<accession>A0A679GIN4</accession>
<evidence type="ECO:0000313" key="4">
    <source>
        <dbReference type="Proteomes" id="UP000501237"/>
    </source>
</evidence>
<reference evidence="3 4" key="1">
    <citation type="journal article" date="2020" name="Microbiol. Resour. Announc.">
        <title>Complete genome sequence of Pseudomonas otitidis strain MrB4, isolated from Lake Biwa in Japan.</title>
        <authorList>
            <person name="Miyazaki K."/>
            <person name="Hase E."/>
            <person name="Maruya T."/>
        </authorList>
    </citation>
    <scope>NUCLEOTIDE SEQUENCE [LARGE SCALE GENOMIC DNA]</scope>
    <source>
        <strain evidence="3 4">MrB4</strain>
    </source>
</reference>
<dbReference type="AlphaFoldDB" id="A0A679GIN4"/>
<dbReference type="GO" id="GO:0003824">
    <property type="term" value="F:catalytic activity"/>
    <property type="evidence" value="ECO:0007669"/>
    <property type="project" value="InterPro"/>
</dbReference>
<dbReference type="KEGG" id="poj:PtoMrB4_36520"/>
<dbReference type="SUPFAM" id="SSF53328">
    <property type="entry name" value="Formyltransferase"/>
    <property type="match status" value="1"/>
</dbReference>
<evidence type="ECO:0000259" key="2">
    <source>
        <dbReference type="Pfam" id="PF00551"/>
    </source>
</evidence>
<feature type="region of interest" description="Disordered" evidence="1">
    <location>
        <begin position="150"/>
        <end position="169"/>
    </location>
</feature>
<evidence type="ECO:0000256" key="1">
    <source>
        <dbReference type="SAM" id="MobiDB-lite"/>
    </source>
</evidence>
<dbReference type="InterPro" id="IPR011034">
    <property type="entry name" value="Formyl_transferase-like_C_sf"/>
</dbReference>
<dbReference type="InterPro" id="IPR002376">
    <property type="entry name" value="Formyl_transf_N"/>
</dbReference>
<evidence type="ECO:0000313" key="3">
    <source>
        <dbReference type="EMBL" id="BCA29675.1"/>
    </source>
</evidence>
<dbReference type="SUPFAM" id="SSF50486">
    <property type="entry name" value="FMT C-terminal domain-like"/>
    <property type="match status" value="1"/>
</dbReference>
<gene>
    <name evidence="3" type="ORF">PtoMrB4_36520</name>
</gene>
<sequence length="210" mass="23578">MRIDVLCSDPRHPILPGLVQWCEAHGATLHGDMGTLEGGDFLFLISCQQLIGPVLRARYRHTLVLHASDLPAGRGMSPHVWQVLEGAGRITVTLLDAADPVDSGDIWQQLVFTLDGHELCNEINARLFAAEFELMAWALAHCDGRAARAQVGEPSHYPRRRPEDSRIDPHKPLAEQFNLLRVADPERYPAFFELHGHRYEIVLRKVGEVE</sequence>
<feature type="compositionally biased region" description="Basic and acidic residues" evidence="1">
    <location>
        <begin position="160"/>
        <end position="169"/>
    </location>
</feature>
<dbReference type="Pfam" id="PF00551">
    <property type="entry name" value="Formyl_trans_N"/>
    <property type="match status" value="1"/>
</dbReference>
<dbReference type="GeneID" id="57398870"/>
<dbReference type="EMBL" id="AP022642">
    <property type="protein sequence ID" value="BCA29675.1"/>
    <property type="molecule type" value="Genomic_DNA"/>
</dbReference>
<protein>
    <recommendedName>
        <fullName evidence="2">Formyl transferase N-terminal domain-containing protein</fullName>
    </recommendedName>
</protein>
<dbReference type="Proteomes" id="UP000501237">
    <property type="component" value="Chromosome"/>
</dbReference>
<organism evidence="3 4">
    <name type="scientific">Metapseudomonas otitidis</name>
    <dbReference type="NCBI Taxonomy" id="319939"/>
    <lineage>
        <taxon>Bacteria</taxon>
        <taxon>Pseudomonadati</taxon>
        <taxon>Pseudomonadota</taxon>
        <taxon>Gammaproteobacteria</taxon>
        <taxon>Pseudomonadales</taxon>
        <taxon>Pseudomonadaceae</taxon>
        <taxon>Metapseudomonas</taxon>
    </lineage>
</organism>
<dbReference type="RefSeq" id="WP_172434148.1">
    <property type="nucleotide sequence ID" value="NZ_AP022642.1"/>
</dbReference>
<dbReference type="InterPro" id="IPR036477">
    <property type="entry name" value="Formyl_transf_N_sf"/>
</dbReference>
<dbReference type="Gene3D" id="3.40.50.12230">
    <property type="match status" value="1"/>
</dbReference>
<name>A0A679GIN4_9GAMM</name>
<feature type="domain" description="Formyl transferase N-terminal" evidence="2">
    <location>
        <begin position="39"/>
        <end position="136"/>
    </location>
</feature>
<proteinExistence type="predicted"/>